<evidence type="ECO:0000256" key="1">
    <source>
        <dbReference type="ARBA" id="ARBA00004141"/>
    </source>
</evidence>
<proteinExistence type="inferred from homology"/>
<name>A0ABD2QKZ6_9PLAT</name>
<feature type="transmembrane region" description="Helical" evidence="6">
    <location>
        <begin position="257"/>
        <end position="274"/>
    </location>
</feature>
<feature type="transmembrane region" description="Helical" evidence="6">
    <location>
        <begin position="140"/>
        <end position="159"/>
    </location>
</feature>
<dbReference type="Pfam" id="PF07857">
    <property type="entry name" value="TMEM144"/>
    <property type="match status" value="1"/>
</dbReference>
<evidence type="ECO:0000256" key="5">
    <source>
        <dbReference type="ARBA" id="ARBA00023136"/>
    </source>
</evidence>
<feature type="transmembrane region" description="Helical" evidence="6">
    <location>
        <begin position="53"/>
        <end position="72"/>
    </location>
</feature>
<accession>A0ABD2QKZ6</accession>
<evidence type="ECO:0000256" key="2">
    <source>
        <dbReference type="ARBA" id="ARBA00005731"/>
    </source>
</evidence>
<evidence type="ECO:0000313" key="8">
    <source>
        <dbReference type="Proteomes" id="UP001626550"/>
    </source>
</evidence>
<feature type="transmembrane region" description="Helical" evidence="6">
    <location>
        <begin position="78"/>
        <end position="100"/>
    </location>
</feature>
<dbReference type="GO" id="GO:0016020">
    <property type="term" value="C:membrane"/>
    <property type="evidence" value="ECO:0007669"/>
    <property type="project" value="UniProtKB-SubCell"/>
</dbReference>
<dbReference type="AlphaFoldDB" id="A0ABD2QKZ6"/>
<comment type="caution">
    <text evidence="7">The sequence shown here is derived from an EMBL/GenBank/DDBJ whole genome shotgun (WGS) entry which is preliminary data.</text>
</comment>
<dbReference type="InterPro" id="IPR010651">
    <property type="entry name" value="Sugar_transport"/>
</dbReference>
<sequence length="366" mass="39382">MNETTLNFTGTAVADTLSSSNMLQGALGILTAAVLYGICFAPVRGQDTGDGMFFQWLMCSAIGVVGIVTQIVVGSQQFYPLGLLGGAFWATGNICTVPVFRTIGMSLGILIWSMFNMIIGWASGRFGWFHITPSIPSNIPLNYAGVSIAVFSTLIYGFIKPSLVPEQEIEITMEDTAPNDDDAILEDGQIQYNEGTRIERTSCCPENARSHLNKPIGIGLAMFAGTCYGLTFTPAIYIQDNYPGASKRGLDYVMGNFLGIFLASSAYFSIYAISKRGQNLVPSSKIILPSFLSGVFWALATIGWFLANEALSVTITFPIITTIPCVIASAIGVTIFKEIRGRRNYLLLAIAAVFTISGVILTALSK</sequence>
<evidence type="ECO:0000313" key="7">
    <source>
        <dbReference type="EMBL" id="KAL3320192.1"/>
    </source>
</evidence>
<feature type="transmembrane region" description="Helical" evidence="6">
    <location>
        <begin position="22"/>
        <end position="41"/>
    </location>
</feature>
<evidence type="ECO:0000256" key="3">
    <source>
        <dbReference type="ARBA" id="ARBA00022692"/>
    </source>
</evidence>
<keyword evidence="5 6" id="KW-0472">Membrane</keyword>
<evidence type="ECO:0000256" key="4">
    <source>
        <dbReference type="ARBA" id="ARBA00022989"/>
    </source>
</evidence>
<dbReference type="PANTHER" id="PTHR16119:SF17">
    <property type="entry name" value="TRANSMEMBRANE PROTEIN 144"/>
    <property type="match status" value="1"/>
</dbReference>
<dbReference type="InterPro" id="IPR012435">
    <property type="entry name" value="TMEM144"/>
</dbReference>
<keyword evidence="4 6" id="KW-1133">Transmembrane helix</keyword>
<protein>
    <recommendedName>
        <fullName evidence="9">Transmembrane protein 144</fullName>
    </recommendedName>
</protein>
<dbReference type="PANTHER" id="PTHR16119">
    <property type="entry name" value="TRANSMEMBRANE PROTEIN 144"/>
    <property type="match status" value="1"/>
</dbReference>
<gene>
    <name evidence="7" type="ORF">Ciccas_001130</name>
</gene>
<dbReference type="Proteomes" id="UP001626550">
    <property type="component" value="Unassembled WGS sequence"/>
</dbReference>
<feature type="transmembrane region" description="Helical" evidence="6">
    <location>
        <begin position="107"/>
        <end position="128"/>
    </location>
</feature>
<reference evidence="7 8" key="1">
    <citation type="submission" date="2024-11" db="EMBL/GenBank/DDBJ databases">
        <title>Adaptive evolution of stress response genes in parasites aligns with host niche diversity.</title>
        <authorList>
            <person name="Hahn C."/>
            <person name="Resl P."/>
        </authorList>
    </citation>
    <scope>NUCLEOTIDE SEQUENCE [LARGE SCALE GENOMIC DNA]</scope>
    <source>
        <strain evidence="7">EGGRZ-B1_66</strain>
        <tissue evidence="7">Body</tissue>
    </source>
</reference>
<feature type="transmembrane region" description="Helical" evidence="6">
    <location>
        <begin position="216"/>
        <end position="237"/>
    </location>
</feature>
<feature type="transmembrane region" description="Helical" evidence="6">
    <location>
        <begin position="313"/>
        <end position="333"/>
    </location>
</feature>
<feature type="transmembrane region" description="Helical" evidence="6">
    <location>
        <begin position="345"/>
        <end position="364"/>
    </location>
</feature>
<comment type="similarity">
    <text evidence="2">Belongs to the TMEM144 family.</text>
</comment>
<organism evidence="7 8">
    <name type="scientific">Cichlidogyrus casuarinus</name>
    <dbReference type="NCBI Taxonomy" id="1844966"/>
    <lineage>
        <taxon>Eukaryota</taxon>
        <taxon>Metazoa</taxon>
        <taxon>Spiralia</taxon>
        <taxon>Lophotrochozoa</taxon>
        <taxon>Platyhelminthes</taxon>
        <taxon>Monogenea</taxon>
        <taxon>Monopisthocotylea</taxon>
        <taxon>Dactylogyridea</taxon>
        <taxon>Ancyrocephalidae</taxon>
        <taxon>Cichlidogyrus</taxon>
    </lineage>
</organism>
<keyword evidence="3 6" id="KW-0812">Transmembrane</keyword>
<feature type="transmembrane region" description="Helical" evidence="6">
    <location>
        <begin position="286"/>
        <end position="307"/>
    </location>
</feature>
<keyword evidence="8" id="KW-1185">Reference proteome</keyword>
<comment type="subcellular location">
    <subcellularLocation>
        <location evidence="1">Membrane</location>
        <topology evidence="1">Multi-pass membrane protein</topology>
    </subcellularLocation>
</comment>
<dbReference type="EMBL" id="JBJKFK010000070">
    <property type="protein sequence ID" value="KAL3320192.1"/>
    <property type="molecule type" value="Genomic_DNA"/>
</dbReference>
<evidence type="ECO:0000256" key="6">
    <source>
        <dbReference type="SAM" id="Phobius"/>
    </source>
</evidence>
<evidence type="ECO:0008006" key="9">
    <source>
        <dbReference type="Google" id="ProtNLM"/>
    </source>
</evidence>